<feature type="coiled-coil region" evidence="1">
    <location>
        <begin position="57"/>
        <end position="84"/>
    </location>
</feature>
<protein>
    <submittedName>
        <fullName evidence="2">Uncharacterized protein</fullName>
    </submittedName>
</protein>
<dbReference type="RefSeq" id="WP_223419078.1">
    <property type="nucleotide sequence ID" value="NZ_JAIPME010000002.1"/>
</dbReference>
<accession>A0ABS7SYV6</accession>
<keyword evidence="3" id="KW-1185">Reference proteome</keyword>
<reference evidence="2 3" key="1">
    <citation type="submission" date="2021-08" db="EMBL/GenBank/DDBJ databases">
        <title>FDA dAtabase for Regulatory Grade micrObial Sequences (FDA-ARGOS): Supporting development and validation of Infectious Disease Dx tests.</title>
        <authorList>
            <person name="Sproer C."/>
            <person name="Gronow S."/>
            <person name="Severitt S."/>
            <person name="Schroder I."/>
            <person name="Tallon L."/>
            <person name="Sadzewicz L."/>
            <person name="Zhao X."/>
            <person name="Boylan J."/>
            <person name="Ott S."/>
            <person name="Bowen H."/>
            <person name="Vavikolanu K."/>
            <person name="Hazen T."/>
            <person name="Aluvathingal J."/>
            <person name="Nadendla S."/>
            <person name="Lowell S."/>
            <person name="Myers T."/>
            <person name="Yan Y."/>
            <person name="Sichtig H."/>
        </authorList>
    </citation>
    <scope>NUCLEOTIDE SEQUENCE [LARGE SCALE GENOMIC DNA]</scope>
    <source>
        <strain evidence="2 3">FDAARGOS_1460</strain>
    </source>
</reference>
<dbReference type="EMBL" id="JAIPME010000002">
    <property type="protein sequence ID" value="MBZ2386720.1"/>
    <property type="molecule type" value="Genomic_DNA"/>
</dbReference>
<keyword evidence="1" id="KW-0175">Coiled coil</keyword>
<evidence type="ECO:0000313" key="3">
    <source>
        <dbReference type="Proteomes" id="UP000734271"/>
    </source>
</evidence>
<sequence>MNIDLEIVKTDKMIRKVRQTRARIKLAMGKMEDQYSYTTSSCFRGNIFGDIIRKKRTDKLNATINKIQQDLLNLESDLLLYDENLAKSLRLPAKMAEAGRVNGILDDISLRSRMRYREFDVAKSLRNLETILGKLEDDKKKLRFIKKDQKGLI</sequence>
<comment type="caution">
    <text evidence="2">The sequence shown here is derived from an EMBL/GenBank/DDBJ whole genome shotgun (WGS) entry which is preliminary data.</text>
</comment>
<dbReference type="Proteomes" id="UP000734271">
    <property type="component" value="Unassembled WGS sequence"/>
</dbReference>
<gene>
    <name evidence="2" type="ORF">K8P03_05435</name>
</gene>
<organism evidence="2 3">
    <name type="scientific">Anaerococcus murdochii</name>
    <dbReference type="NCBI Taxonomy" id="411577"/>
    <lineage>
        <taxon>Bacteria</taxon>
        <taxon>Bacillati</taxon>
        <taxon>Bacillota</taxon>
        <taxon>Tissierellia</taxon>
        <taxon>Tissierellales</taxon>
        <taxon>Peptoniphilaceae</taxon>
        <taxon>Anaerococcus</taxon>
    </lineage>
</organism>
<evidence type="ECO:0000313" key="2">
    <source>
        <dbReference type="EMBL" id="MBZ2386720.1"/>
    </source>
</evidence>
<evidence type="ECO:0000256" key="1">
    <source>
        <dbReference type="SAM" id="Coils"/>
    </source>
</evidence>
<proteinExistence type="predicted"/>
<name>A0ABS7SYV6_9FIRM</name>